<keyword evidence="2" id="KW-0732">Signal</keyword>
<name>A0A1H0B8X7_9ACTN</name>
<dbReference type="AlphaFoldDB" id="A0A1H0B8X7"/>
<dbReference type="STRING" id="1196353.SAMN05444921_126104"/>
<feature type="region of interest" description="Disordered" evidence="1">
    <location>
        <begin position="117"/>
        <end position="153"/>
    </location>
</feature>
<proteinExistence type="predicted"/>
<organism evidence="3 4">
    <name type="scientific">Streptomyces wuyuanensis</name>
    <dbReference type="NCBI Taxonomy" id="1196353"/>
    <lineage>
        <taxon>Bacteria</taxon>
        <taxon>Bacillati</taxon>
        <taxon>Actinomycetota</taxon>
        <taxon>Actinomycetes</taxon>
        <taxon>Kitasatosporales</taxon>
        <taxon>Streptomycetaceae</taxon>
        <taxon>Streptomyces</taxon>
    </lineage>
</organism>
<accession>A0A1H0B8X7</accession>
<dbReference type="OrthoDB" id="5147666at2"/>
<sequence length="180" mass="18482">MRRRLLIPCVALALASVPSLPAAAQPSGDTTVTFTVSTSNLTIEVPASDNLGSAFPGQTISGQMGTVTVLDQRAAASATWTASVVSTQFDTGTDDATEVILPNLVTYWSGQATATTGTGTFVPGQPTRGDRVSLNQPRTAFSKTSGSGNNSASWNPTLEITIPQDAVGGLYHGTVTHSVA</sequence>
<evidence type="ECO:0000313" key="3">
    <source>
        <dbReference type="EMBL" id="SDN41803.1"/>
    </source>
</evidence>
<evidence type="ECO:0008006" key="5">
    <source>
        <dbReference type="Google" id="ProtNLM"/>
    </source>
</evidence>
<evidence type="ECO:0000313" key="4">
    <source>
        <dbReference type="Proteomes" id="UP000199063"/>
    </source>
</evidence>
<feature type="signal peptide" evidence="2">
    <location>
        <begin position="1"/>
        <end position="24"/>
    </location>
</feature>
<evidence type="ECO:0000256" key="1">
    <source>
        <dbReference type="SAM" id="MobiDB-lite"/>
    </source>
</evidence>
<dbReference type="EMBL" id="FNHI01000026">
    <property type="protein sequence ID" value="SDN41803.1"/>
    <property type="molecule type" value="Genomic_DNA"/>
</dbReference>
<dbReference type="Proteomes" id="UP000199063">
    <property type="component" value="Unassembled WGS sequence"/>
</dbReference>
<evidence type="ECO:0000256" key="2">
    <source>
        <dbReference type="SAM" id="SignalP"/>
    </source>
</evidence>
<protein>
    <recommendedName>
        <fullName evidence="5">WxL domain surface cell wall-binding</fullName>
    </recommendedName>
</protein>
<dbReference type="GeneID" id="40833398"/>
<keyword evidence="4" id="KW-1185">Reference proteome</keyword>
<gene>
    <name evidence="3" type="ORF">SAMN05444921_126104</name>
</gene>
<feature type="chain" id="PRO_5011730418" description="WxL domain surface cell wall-binding" evidence="2">
    <location>
        <begin position="25"/>
        <end position="180"/>
    </location>
</feature>
<dbReference type="RefSeq" id="WP_093660737.1">
    <property type="nucleotide sequence ID" value="NZ_FNHI01000026.1"/>
</dbReference>
<feature type="compositionally biased region" description="Polar residues" evidence="1">
    <location>
        <begin position="133"/>
        <end position="153"/>
    </location>
</feature>
<reference evidence="4" key="1">
    <citation type="submission" date="2016-10" db="EMBL/GenBank/DDBJ databases">
        <authorList>
            <person name="Varghese N."/>
            <person name="Submissions S."/>
        </authorList>
    </citation>
    <scope>NUCLEOTIDE SEQUENCE [LARGE SCALE GENOMIC DNA]</scope>
    <source>
        <strain evidence="4">CGMCC 4.7042</strain>
    </source>
</reference>